<gene>
    <name evidence="1" type="ORF">LCGC14_0514350</name>
</gene>
<protein>
    <submittedName>
        <fullName evidence="1">Uncharacterized protein</fullName>
    </submittedName>
</protein>
<evidence type="ECO:0000313" key="1">
    <source>
        <dbReference type="EMBL" id="KKN62156.1"/>
    </source>
</evidence>
<organism evidence="1">
    <name type="scientific">marine sediment metagenome</name>
    <dbReference type="NCBI Taxonomy" id="412755"/>
    <lineage>
        <taxon>unclassified sequences</taxon>
        <taxon>metagenomes</taxon>
        <taxon>ecological metagenomes</taxon>
    </lineage>
</organism>
<dbReference type="EMBL" id="LAZR01000633">
    <property type="protein sequence ID" value="KKN62156.1"/>
    <property type="molecule type" value="Genomic_DNA"/>
</dbReference>
<proteinExistence type="predicted"/>
<name>A0A0F9ULQ1_9ZZZZ</name>
<accession>A0A0F9ULQ1</accession>
<comment type="caution">
    <text evidence="1">The sequence shown here is derived from an EMBL/GenBank/DDBJ whole genome shotgun (WGS) entry which is preliminary data.</text>
</comment>
<dbReference type="AlphaFoldDB" id="A0A0F9ULQ1"/>
<reference evidence="1" key="1">
    <citation type="journal article" date="2015" name="Nature">
        <title>Complex archaea that bridge the gap between prokaryotes and eukaryotes.</title>
        <authorList>
            <person name="Spang A."/>
            <person name="Saw J.H."/>
            <person name="Jorgensen S.L."/>
            <person name="Zaremba-Niedzwiedzka K."/>
            <person name="Martijn J."/>
            <person name="Lind A.E."/>
            <person name="van Eijk R."/>
            <person name="Schleper C."/>
            <person name="Guy L."/>
            <person name="Ettema T.J."/>
        </authorList>
    </citation>
    <scope>NUCLEOTIDE SEQUENCE</scope>
</reference>
<sequence length="144" mass="17108">MNREQMKLTDQQQAREKGFDNVGLWYLACLNAEVNVLADPTMRDTQRIEKFVEMARSYIGKLDKCLSLLHGEELRERIAERIFLCYQEDTRKTLEMDAKLTDEKIEYRVRSWDSLAYDDKAFHYECADEVISLFPLKEEEKKDV</sequence>